<evidence type="ECO:0000313" key="9">
    <source>
        <dbReference type="RefSeq" id="XP_026282040.1"/>
    </source>
</evidence>
<feature type="region of interest" description="Disordered" evidence="7">
    <location>
        <begin position="41"/>
        <end position="87"/>
    </location>
</feature>
<name>A0A6J1SRS6_FRAOC</name>
<evidence type="ECO:0000256" key="5">
    <source>
        <dbReference type="ARBA" id="ARBA00023306"/>
    </source>
</evidence>
<evidence type="ECO:0000256" key="2">
    <source>
        <dbReference type="ARBA" id="ARBA00007979"/>
    </source>
</evidence>
<dbReference type="Proteomes" id="UP000504606">
    <property type="component" value="Unplaced"/>
</dbReference>
<dbReference type="RefSeq" id="XP_026282040.1">
    <property type="nucleotide sequence ID" value="XM_026426255.2"/>
</dbReference>
<protein>
    <submittedName>
        <fullName evidence="9">Geminin isoform X2</fullName>
    </submittedName>
</protein>
<evidence type="ECO:0000256" key="1">
    <source>
        <dbReference type="ARBA" id="ARBA00004123"/>
    </source>
</evidence>
<dbReference type="AlphaFoldDB" id="A0A6J1SRS6"/>
<dbReference type="GO" id="GO:0005634">
    <property type="term" value="C:nucleus"/>
    <property type="evidence" value="ECO:0007669"/>
    <property type="project" value="UniProtKB-SubCell"/>
</dbReference>
<feature type="compositionally biased region" description="Basic and acidic residues" evidence="7">
    <location>
        <begin position="41"/>
        <end position="51"/>
    </location>
</feature>
<proteinExistence type="inferred from homology"/>
<comment type="similarity">
    <text evidence="2">Belongs to the geminin family.</text>
</comment>
<dbReference type="Pfam" id="PF07412">
    <property type="entry name" value="Geminin"/>
    <property type="match status" value="1"/>
</dbReference>
<evidence type="ECO:0000313" key="8">
    <source>
        <dbReference type="Proteomes" id="UP000504606"/>
    </source>
</evidence>
<comment type="subcellular location">
    <subcellularLocation>
        <location evidence="1">Nucleus</location>
    </subcellularLocation>
</comment>
<dbReference type="SUPFAM" id="SSF111469">
    <property type="entry name" value="Geminin coiled-coil domain"/>
    <property type="match status" value="1"/>
</dbReference>
<keyword evidence="5" id="KW-0131">Cell cycle</keyword>
<evidence type="ECO:0000256" key="6">
    <source>
        <dbReference type="SAM" id="Coils"/>
    </source>
</evidence>
<evidence type="ECO:0000256" key="4">
    <source>
        <dbReference type="ARBA" id="ARBA00023242"/>
    </source>
</evidence>
<reference evidence="9" key="1">
    <citation type="submission" date="2025-08" db="UniProtKB">
        <authorList>
            <consortium name="RefSeq"/>
        </authorList>
    </citation>
    <scope>IDENTIFICATION</scope>
    <source>
        <tissue evidence="9">Whole organism</tissue>
    </source>
</reference>
<accession>A0A6J1SRS6</accession>
<dbReference type="GO" id="GO:0045786">
    <property type="term" value="P:negative regulation of cell cycle"/>
    <property type="evidence" value="ECO:0007669"/>
    <property type="project" value="TreeGrafter"/>
</dbReference>
<keyword evidence="4" id="KW-0539">Nucleus</keyword>
<dbReference type="PANTHER" id="PTHR13372">
    <property type="entry name" value="GEMININ"/>
    <property type="match status" value="1"/>
</dbReference>
<organism evidence="8 9">
    <name type="scientific">Frankliniella occidentalis</name>
    <name type="common">Western flower thrips</name>
    <name type="synonym">Euthrips occidentalis</name>
    <dbReference type="NCBI Taxonomy" id="133901"/>
    <lineage>
        <taxon>Eukaryota</taxon>
        <taxon>Metazoa</taxon>
        <taxon>Ecdysozoa</taxon>
        <taxon>Arthropoda</taxon>
        <taxon>Hexapoda</taxon>
        <taxon>Insecta</taxon>
        <taxon>Pterygota</taxon>
        <taxon>Neoptera</taxon>
        <taxon>Paraneoptera</taxon>
        <taxon>Thysanoptera</taxon>
        <taxon>Terebrantia</taxon>
        <taxon>Thripoidea</taxon>
        <taxon>Thripidae</taxon>
        <taxon>Frankliniella</taxon>
    </lineage>
</organism>
<evidence type="ECO:0000256" key="3">
    <source>
        <dbReference type="ARBA" id="ARBA00023054"/>
    </source>
</evidence>
<feature type="coiled-coil region" evidence="6">
    <location>
        <begin position="102"/>
        <end position="143"/>
    </location>
</feature>
<dbReference type="CTD" id="35563"/>
<keyword evidence="3 6" id="KW-0175">Coiled coil</keyword>
<evidence type="ECO:0000256" key="7">
    <source>
        <dbReference type="SAM" id="MobiDB-lite"/>
    </source>
</evidence>
<gene>
    <name evidence="9" type="primary">LOC113208961</name>
</gene>
<keyword evidence="8" id="KW-1185">Reference proteome</keyword>
<sequence>MTGPRKTLHTLQTAAGDKENLVGPGRMLCIVDRDNLKGSLREVNENDKAQDQSKQLKRKKTTSRAVQAGKEKSATVTADDLTSESTSERYWESLAEQRRIALEATLKENEELHYKNEELSKKVAILEEENHTAKELLRESETLVDVLKEMIGGDDTADESSLIDNSYEV</sequence>
<dbReference type="PANTHER" id="PTHR13372:SF5">
    <property type="entry name" value="GEMININ"/>
    <property type="match status" value="1"/>
</dbReference>
<dbReference type="GO" id="GO:0008156">
    <property type="term" value="P:negative regulation of DNA replication"/>
    <property type="evidence" value="ECO:0007669"/>
    <property type="project" value="TreeGrafter"/>
</dbReference>
<dbReference type="InterPro" id="IPR022786">
    <property type="entry name" value="Geminin/Multicilin"/>
</dbReference>
<dbReference type="GeneID" id="113208961"/>
<dbReference type="Gene3D" id="1.20.5.1180">
    <property type="entry name" value="Geminin coiled-coil domain"/>
    <property type="match status" value="1"/>
</dbReference>